<dbReference type="InterPro" id="IPR013783">
    <property type="entry name" value="Ig-like_fold"/>
</dbReference>
<reference evidence="8 9" key="1">
    <citation type="submission" date="2019-01" db="EMBL/GenBank/DDBJ databases">
        <title>Bacillus sp. M5HDSG1-1, whole genome shotgun sequence.</title>
        <authorList>
            <person name="Tuo L."/>
        </authorList>
    </citation>
    <scope>NUCLEOTIDE SEQUENCE [LARGE SCALE GENOMIC DNA]</scope>
    <source>
        <strain evidence="8 9">M5HDSG1-1</strain>
    </source>
</reference>
<protein>
    <recommendedName>
        <fullName evidence="2">alpha-L-rhamnosidase</fullName>
        <ecNumber evidence="2">3.2.1.40</ecNumber>
    </recommendedName>
</protein>
<evidence type="ECO:0000259" key="7">
    <source>
        <dbReference type="Pfam" id="PF17390"/>
    </source>
</evidence>
<dbReference type="InterPro" id="IPR035396">
    <property type="entry name" value="Bac_rhamnosid6H"/>
</dbReference>
<gene>
    <name evidence="8" type="ORF">EM808_16925</name>
</gene>
<evidence type="ECO:0000259" key="4">
    <source>
        <dbReference type="Pfam" id="PF05592"/>
    </source>
</evidence>
<organism evidence="8 9">
    <name type="scientific">Niallia taxi</name>
    <dbReference type="NCBI Taxonomy" id="2499688"/>
    <lineage>
        <taxon>Bacteria</taxon>
        <taxon>Bacillati</taxon>
        <taxon>Bacillota</taxon>
        <taxon>Bacilli</taxon>
        <taxon>Bacillales</taxon>
        <taxon>Bacillaceae</taxon>
        <taxon>Niallia</taxon>
    </lineage>
</organism>
<dbReference type="GO" id="GO:0005975">
    <property type="term" value="P:carbohydrate metabolic process"/>
    <property type="evidence" value="ECO:0007669"/>
    <property type="project" value="InterPro"/>
</dbReference>
<dbReference type="Gene3D" id="2.60.40.10">
    <property type="entry name" value="Immunoglobulins"/>
    <property type="match status" value="1"/>
</dbReference>
<sequence>MLLIKKVTCEYRTNLFGTDIQTPRLSWVLDSEKRGTYQRAYQIQVTGPDGNFEFPIWDTGRIESDQSLHVDYIGPKLESRTRYHYRIKVWDNCGRESGWSETSWWETAFLTTIEWKASWITPDSTGIDPHANPVFLLRRNFHLKKGIHSARLYATAAGVYEVYLNGSKVGEDLLAPGWTSYLHRHQYQTYDVTSQLQNGANGIGVMVGDGWYKGEVSFIPRRNFYGDRRGVLLQLHVQYDDGTEEVVSTDSTWKSHTGPILLSEFFAGETYDARLEKDGWTSGDYEDSNWYRTTILNLPINTLVAQENWPTKVTETIRPKKIIQTPTGDTLLDMGQNMVGRIRMTLNVPTGICITLQHAEILDKDGNFYTGNLRSAKQMVTYTAKGGGVETYAPYFSFQGFRYVKIEGFPEQEQNHKLLKEIFTGEVMHSDMEPTGKFECSHPLVNKLQSNIMWGQRGNFLDVPTDCPQRDERLGWTGDAQVFIRTAAFNYHVGPFFTKWLRDLKADQKSDGSVPYVVPDVLANFVRRSGKKTWGDETYTSSAWGDAASVCPWTLYLCYGDNRLLAEQYESMKAWVEYIRSQGDNEFVWNTGFQFGDWLALDAEEDSYYGATPEYLVANAYYALSTRILRDSAQVLGEENDLHIYNKLLKGIVTSFHENYLTSDGRIAANTQTAHILPLMFDLVEGEVRKQVAHDLNELVVQNDYHLTTGFVGTPYLCLVLSQNGYHNTAVKLLLQESYPSWLYSVTKGATTIWEHWDGIKPDGTFWSDAMNSFNHYAYGAIGDWLYRYVAGLDMDEQVAGYKRIRIQPHFSNGELTYAKGSLISPYGRIETNWSMQEEQILVKVQIPVNTTADILLPNALLGNVLEGGQRWSIGEGIKSANEVEDGVHFTVGSGSYCFTYSDTVFN</sequence>
<evidence type="ECO:0000256" key="1">
    <source>
        <dbReference type="ARBA" id="ARBA00001445"/>
    </source>
</evidence>
<dbReference type="InterPro" id="IPR035398">
    <property type="entry name" value="Bac_rhamnosid_C"/>
</dbReference>
<dbReference type="SUPFAM" id="SSF48208">
    <property type="entry name" value="Six-hairpin glycosidases"/>
    <property type="match status" value="1"/>
</dbReference>
<evidence type="ECO:0000256" key="2">
    <source>
        <dbReference type="ARBA" id="ARBA00012652"/>
    </source>
</evidence>
<dbReference type="PANTHER" id="PTHR33307">
    <property type="entry name" value="ALPHA-RHAMNOSIDASE (EUROFUNG)"/>
    <property type="match status" value="1"/>
</dbReference>
<keyword evidence="9" id="KW-1185">Reference proteome</keyword>
<dbReference type="Gene3D" id="2.60.420.10">
    <property type="entry name" value="Maltose phosphorylase, domain 3"/>
    <property type="match status" value="1"/>
</dbReference>
<dbReference type="Pfam" id="PF17389">
    <property type="entry name" value="Bac_rhamnosid6H"/>
    <property type="match status" value="1"/>
</dbReference>
<dbReference type="Pfam" id="PF08531">
    <property type="entry name" value="Bac_rhamnosid_N"/>
    <property type="match status" value="1"/>
</dbReference>
<evidence type="ECO:0000313" key="8">
    <source>
        <dbReference type="EMBL" id="RVT60899.1"/>
    </source>
</evidence>
<keyword evidence="3" id="KW-0378">Hydrolase</keyword>
<evidence type="ECO:0000259" key="6">
    <source>
        <dbReference type="Pfam" id="PF17389"/>
    </source>
</evidence>
<dbReference type="Pfam" id="PF17390">
    <property type="entry name" value="Bac_rhamnosid_C"/>
    <property type="match status" value="1"/>
</dbReference>
<dbReference type="RefSeq" id="WP_127739371.1">
    <property type="nucleotide sequence ID" value="NZ_RZTZ01000006.1"/>
</dbReference>
<feature type="domain" description="Alpha-L-rhamnosidase concanavalin-like" evidence="4">
    <location>
        <begin position="324"/>
        <end position="428"/>
    </location>
</feature>
<dbReference type="Gene3D" id="1.50.10.10">
    <property type="match status" value="1"/>
</dbReference>
<dbReference type="InterPro" id="IPR016007">
    <property type="entry name" value="Alpha_rhamnosid"/>
</dbReference>
<comment type="caution">
    <text evidence="8">The sequence shown here is derived from an EMBL/GenBank/DDBJ whole genome shotgun (WGS) entry which is preliminary data.</text>
</comment>
<dbReference type="Pfam" id="PF05592">
    <property type="entry name" value="Bac_rhamnosid"/>
    <property type="match status" value="1"/>
</dbReference>
<dbReference type="AlphaFoldDB" id="A0A437K991"/>
<dbReference type="InterPro" id="IPR008902">
    <property type="entry name" value="Rhamnosid_concanavalin"/>
</dbReference>
<evidence type="ECO:0000256" key="3">
    <source>
        <dbReference type="ARBA" id="ARBA00022801"/>
    </source>
</evidence>
<evidence type="ECO:0000313" key="9">
    <source>
        <dbReference type="Proteomes" id="UP000288024"/>
    </source>
</evidence>
<dbReference type="GO" id="GO:0030596">
    <property type="term" value="F:alpha-L-rhamnosidase activity"/>
    <property type="evidence" value="ECO:0007669"/>
    <property type="project" value="UniProtKB-EC"/>
</dbReference>
<dbReference type="Pfam" id="PF25788">
    <property type="entry name" value="Ig_Rha78A_N"/>
    <property type="match status" value="1"/>
</dbReference>
<comment type="catalytic activity">
    <reaction evidence="1">
        <text>Hydrolysis of terminal non-reducing alpha-L-rhamnose residues in alpha-L-rhamnosides.</text>
        <dbReference type="EC" id="3.2.1.40"/>
    </reaction>
</comment>
<dbReference type="EC" id="3.2.1.40" evidence="2"/>
<dbReference type="PANTHER" id="PTHR33307:SF6">
    <property type="entry name" value="ALPHA-RHAMNOSIDASE (EUROFUNG)-RELATED"/>
    <property type="match status" value="1"/>
</dbReference>
<dbReference type="InterPro" id="IPR012341">
    <property type="entry name" value="6hp_glycosidase-like_sf"/>
</dbReference>
<dbReference type="InterPro" id="IPR008979">
    <property type="entry name" value="Galactose-bd-like_sf"/>
</dbReference>
<accession>A0A437K991</accession>
<evidence type="ECO:0000259" key="5">
    <source>
        <dbReference type="Pfam" id="PF08531"/>
    </source>
</evidence>
<name>A0A437K991_9BACI</name>
<dbReference type="Gene3D" id="2.60.120.260">
    <property type="entry name" value="Galactose-binding domain-like"/>
    <property type="match status" value="2"/>
</dbReference>
<dbReference type="PIRSF" id="PIRSF010631">
    <property type="entry name" value="A-rhamnsds"/>
    <property type="match status" value="1"/>
</dbReference>
<feature type="domain" description="Alpha-L-rhamnosidase six-hairpin glycosidase" evidence="6">
    <location>
        <begin position="435"/>
        <end position="790"/>
    </location>
</feature>
<proteinExistence type="predicted"/>
<feature type="domain" description="Alpha-L-rhamnosidase C-terminal" evidence="7">
    <location>
        <begin position="797"/>
        <end position="859"/>
    </location>
</feature>
<dbReference type="InterPro" id="IPR008928">
    <property type="entry name" value="6-hairpin_glycosidase_sf"/>
</dbReference>
<dbReference type="EMBL" id="RZTZ01000006">
    <property type="protein sequence ID" value="RVT60899.1"/>
    <property type="molecule type" value="Genomic_DNA"/>
</dbReference>
<dbReference type="InterPro" id="IPR013737">
    <property type="entry name" value="Bac_rhamnosid_N"/>
</dbReference>
<dbReference type="Proteomes" id="UP000288024">
    <property type="component" value="Unassembled WGS sequence"/>
</dbReference>
<dbReference type="SUPFAM" id="SSF49785">
    <property type="entry name" value="Galactose-binding domain-like"/>
    <property type="match status" value="1"/>
</dbReference>
<feature type="domain" description="Bacterial alpha-L-rhamnosidase N-terminal" evidence="5">
    <location>
        <begin position="146"/>
        <end position="315"/>
    </location>
</feature>